<dbReference type="Proteomes" id="UP000657918">
    <property type="component" value="Unassembled WGS sequence"/>
</dbReference>
<dbReference type="EMBL" id="JADGMS010000006">
    <property type="protein sequence ID" value="KAF9681081.1"/>
    <property type="molecule type" value="Genomic_DNA"/>
</dbReference>
<name>A0A835N163_9ROSI</name>
<comment type="caution">
    <text evidence="1">The sequence shown here is derived from an EMBL/GenBank/DDBJ whole genome shotgun (WGS) entry which is preliminary data.</text>
</comment>
<protein>
    <submittedName>
        <fullName evidence="1">Uncharacterized protein</fullName>
    </submittedName>
</protein>
<sequence>MRVPLQLTQLDPTSKSLQGMILPWPLLERPVRQDLSRQFAVNHSKMVWWLQYPAPDCRPSWMVWTTLKH</sequence>
<evidence type="ECO:0000313" key="2">
    <source>
        <dbReference type="Proteomes" id="UP000657918"/>
    </source>
</evidence>
<reference evidence="1 2" key="1">
    <citation type="submission" date="2020-10" db="EMBL/GenBank/DDBJ databases">
        <title>Plant Genome Project.</title>
        <authorList>
            <person name="Zhang R.-G."/>
        </authorList>
    </citation>
    <scope>NUCLEOTIDE SEQUENCE [LARGE SCALE GENOMIC DNA]</scope>
    <source>
        <strain evidence="1">FAFU-HL-1</strain>
        <tissue evidence="1">Leaf</tissue>
    </source>
</reference>
<accession>A0A835N163</accession>
<dbReference type="AlphaFoldDB" id="A0A835N163"/>
<gene>
    <name evidence="1" type="ORF">SADUNF_Sadunf06G0188500</name>
</gene>
<organism evidence="1 2">
    <name type="scientific">Salix dunnii</name>
    <dbReference type="NCBI Taxonomy" id="1413687"/>
    <lineage>
        <taxon>Eukaryota</taxon>
        <taxon>Viridiplantae</taxon>
        <taxon>Streptophyta</taxon>
        <taxon>Embryophyta</taxon>
        <taxon>Tracheophyta</taxon>
        <taxon>Spermatophyta</taxon>
        <taxon>Magnoliopsida</taxon>
        <taxon>eudicotyledons</taxon>
        <taxon>Gunneridae</taxon>
        <taxon>Pentapetalae</taxon>
        <taxon>rosids</taxon>
        <taxon>fabids</taxon>
        <taxon>Malpighiales</taxon>
        <taxon>Salicaceae</taxon>
        <taxon>Saliceae</taxon>
        <taxon>Salix</taxon>
    </lineage>
</organism>
<proteinExistence type="predicted"/>
<evidence type="ECO:0000313" key="1">
    <source>
        <dbReference type="EMBL" id="KAF9681081.1"/>
    </source>
</evidence>
<keyword evidence="2" id="KW-1185">Reference proteome</keyword>